<comment type="caution">
    <text evidence="2">The sequence shown here is derived from an EMBL/GenBank/DDBJ whole genome shotgun (WGS) entry which is preliminary data.</text>
</comment>
<feature type="compositionally biased region" description="Basic and acidic residues" evidence="1">
    <location>
        <begin position="1931"/>
        <end position="1948"/>
    </location>
</feature>
<feature type="region of interest" description="Disordered" evidence="1">
    <location>
        <begin position="1"/>
        <end position="38"/>
    </location>
</feature>
<evidence type="ECO:0000313" key="2">
    <source>
        <dbReference type="EMBL" id="KPI87798.1"/>
    </source>
</evidence>
<protein>
    <submittedName>
        <fullName evidence="2">Uncharacterized protein</fullName>
    </submittedName>
</protein>
<proteinExistence type="predicted"/>
<dbReference type="VEuPathDB" id="TriTrypDB:Lsey_0073_0090"/>
<evidence type="ECO:0000313" key="3">
    <source>
        <dbReference type="Proteomes" id="UP000038009"/>
    </source>
</evidence>
<organism evidence="2 3">
    <name type="scientific">Leptomonas seymouri</name>
    <dbReference type="NCBI Taxonomy" id="5684"/>
    <lineage>
        <taxon>Eukaryota</taxon>
        <taxon>Discoba</taxon>
        <taxon>Euglenozoa</taxon>
        <taxon>Kinetoplastea</taxon>
        <taxon>Metakinetoplastina</taxon>
        <taxon>Trypanosomatida</taxon>
        <taxon>Trypanosomatidae</taxon>
        <taxon>Leishmaniinae</taxon>
        <taxon>Leptomonas</taxon>
    </lineage>
</organism>
<dbReference type="CDD" id="cd06008">
    <property type="entry name" value="NF-X1-zinc-finger"/>
    <property type="match status" value="1"/>
</dbReference>
<name>A0A0N1PCU1_LEPSE</name>
<feature type="compositionally biased region" description="Basic and acidic residues" evidence="1">
    <location>
        <begin position="1452"/>
        <end position="1461"/>
    </location>
</feature>
<feature type="compositionally biased region" description="Acidic residues" evidence="1">
    <location>
        <begin position="2007"/>
        <end position="2017"/>
    </location>
</feature>
<feature type="region of interest" description="Disordered" evidence="1">
    <location>
        <begin position="1930"/>
        <end position="1954"/>
    </location>
</feature>
<dbReference type="Proteomes" id="UP000038009">
    <property type="component" value="Unassembled WGS sequence"/>
</dbReference>
<accession>A0A0N1PCU1</accession>
<dbReference type="EMBL" id="LJSK01000073">
    <property type="protein sequence ID" value="KPI87798.1"/>
    <property type="molecule type" value="Genomic_DNA"/>
</dbReference>
<evidence type="ECO:0000256" key="1">
    <source>
        <dbReference type="SAM" id="MobiDB-lite"/>
    </source>
</evidence>
<dbReference type="OrthoDB" id="271999at2759"/>
<feature type="region of interest" description="Disordered" evidence="1">
    <location>
        <begin position="1436"/>
        <end position="1468"/>
    </location>
</feature>
<dbReference type="OMA" id="FQERRCG"/>
<feature type="region of interest" description="Disordered" evidence="1">
    <location>
        <begin position="1988"/>
        <end position="2034"/>
    </location>
</feature>
<feature type="region of interest" description="Disordered" evidence="1">
    <location>
        <begin position="1220"/>
        <end position="1239"/>
    </location>
</feature>
<sequence length="2145" mass="230862">MKRARGEADAAEAPSPNGQPSPAPSSAANTTTVPLSSSSPHALHFEVIYSLTSRRSGSLEAERAAVLSRLLGSAAAAASSTSTAASPPSTLSATVSAAANVAALLEDDMSVCLGGYTRELVYQQLRYSSEEGSLLRLLTVELVANDGRTLVLASPQGPDSGGTPSTTALPPLLIDMTCAEPSEEVVAYPADLLLIRCQPRKPTNNETGATDTAAAVSSATEGATGAEFVTFNAAIFTAQDVDLWREAVQGSIVVVVRWLSALLEQPPGLAQLAFLEASASSVRASSSTEARGTSAATAEGWRRALQLPLLLRIKPEVMRNADAETLDRLRRTIAFALETILHVFLHVESAMRLPHLCQRFFYLFLASPLFVDGASQVSMQLIATDAVASTRRSIARTLQSCLEVGLQYASATAALMADAAASSAELRCSAQQARNGYEVVLSRISHVWLLHSASLKSKRTAGTTTGPEAVICEVLESVAASGVLRQVLRWVQLEEDMRRAHDHVDSGRTGDTADAIAELLTPPTLRQLQEGRYLQDRTVAEQIAALRRTYNPYLSHEMQQFLKATAIAAYAELYGSTSAAVRRITKLAEGATELQNLGRLDGVIAVPLETVDAVGLRTGGLAEYSLTEVQQHAAFGLPVCLNLRLQSGHQQHQLSTLEATLNATRFTSEPGVCRADASLFAYAVVQLSGQWIAFPLVLTQLNREPQLDKDKVSIANRSQTNATGAASITAHVLRDGDMLAEFVTTSAAAAENGQAQAWVVVGEDATVHRRTPRRRRAAAASLLNAGAEAPMERLLPSSTPALTYMDCLRRLYALSITVRQCEAGTNGSRRWSTGGGSGAAVGPVERPFDVNSASGLWTEHFMDGAVPLQRYVPSLAARVASLLSGSGTTTGVAAPPTGRQSTAAGTVLSLQSLLASVSGAVRFTSAQMEALYSLTTGTGLIASNSTAFISPPTRPGTVSGGPQGNKPVAVKVVDGCTGSGKTSILYAAGLLRGKLHAAARQEQQRCVQVGLRQKVSTVREAAEALRRASVFELFSTSPETRNGRNLLEEASLLSTETRQQYRLLNEGFLYCSTPFMLRPAAVTSTVPEAVEKLLFHSNANADDEEDKKAALWTRSEVNSIAELLRESHERSLKAPLTAQLNAQLQLYRTTGRWSGRCRATDTVATPLLALTMSAREATDVMADAATAATAAPSNHSSFFTWASFIAARFWPDSAVTGSLRHVGGASDEEQEEEQVGQSASGWVVPTAAPDDRFAPVSMPSTTRLSSLSTEQREGWHSVYLDKQAELALHVHAAVHESVKSVFQFFLDLVFGVAATSQSTRHTLVTATPVELTQGMQLPYLWCWQPSHVCIDDLDTVQDGIFAMLTPASSVVYSLTAEVPAFQERRRSHERLVLALLRSLRTELQRVGALTTTALRESLRCRRAEVETVLRYSTQDSRALAKPLEGDTENEEKDGAEGRSSGEAEQQQKALDLAAPPPAFPGLASYSAVEVWGHGASMDNCVAADAAAAVFLMSHLSSYWGRSNQAALPLSYGIYTNTAAAAETVSEALASSSFSLVGISQGVQATGSPSSMPVVRVWKESLDDMGNETSFAAATNVVSVAYTNLEEAECETDVGVVLLSGLLDVVMGALKNNPASHRPDVRQQQWRQLWAEASDGSPSLFVTRLQWWLWRLLRRVRLGVFFIGSREVFTCVPLFAKVESFVRLQRRLLSPKDDRAYWLPAGVGASVLAMVCPDHYKCRCTATVQEREADAAEVGSELLDPQEVEVQKRGAEKCLSLCLKPYEGCSNPSHACLQVCHVQRPLHHYHSLSSHGGTGAEANDAGVEERAFHACCPYPCGEVLPCGHLCHRICGLPCEPCTFVGLTELPCGQRVVSGMESKVLQHTVYHHFQERRCGEATAPCRTPVSVPCTRCGTRTMILCYRVTAQQARHRQAAAEERAAHAGEAERETADSAGSDDDAYVIGETACAGCVALYNRVAVKYGYELLPVPPTDLTQGTAEAESEGKGDGHDEEEADDDYSADTPGAPLPRHSLSVEAQADLRREFTTAGKKMELLVMKEALEISSGHATEKTDYAVFRAKYEMLKAMQTAQEEAWKDAYRAEMDAWAVRLREALVAQYAVNTELETMMPRLVSDATEETEVQRLQFVE</sequence>
<gene>
    <name evidence="2" type="ORF">ABL78_3097</name>
</gene>
<reference evidence="2 3" key="1">
    <citation type="journal article" date="2015" name="PLoS Pathog.">
        <title>Leptomonas seymouri: Adaptations to the Dixenous Life Cycle Analyzed by Genome Sequencing, Transcriptome Profiling and Co-infection with Leishmania donovani.</title>
        <authorList>
            <person name="Kraeva N."/>
            <person name="Butenko A."/>
            <person name="Hlavacova J."/>
            <person name="Kostygov A."/>
            <person name="Myskova J."/>
            <person name="Grybchuk D."/>
            <person name="Lestinova T."/>
            <person name="Votypka J."/>
            <person name="Volf P."/>
            <person name="Opperdoes F."/>
            <person name="Flegontov P."/>
            <person name="Lukes J."/>
            <person name="Yurchenko V."/>
        </authorList>
    </citation>
    <scope>NUCLEOTIDE SEQUENCE [LARGE SCALE GENOMIC DNA]</scope>
    <source>
        <strain evidence="2 3">ATCC 30220</strain>
    </source>
</reference>
<keyword evidence="3" id="KW-1185">Reference proteome</keyword>
<feature type="compositionally biased region" description="Polar residues" evidence="1">
    <location>
        <begin position="24"/>
        <end position="38"/>
    </location>
</feature>